<dbReference type="InterPro" id="IPR036427">
    <property type="entry name" value="Bromodomain-like_sf"/>
</dbReference>
<feature type="region of interest" description="Disordered" evidence="4">
    <location>
        <begin position="107"/>
        <end position="146"/>
    </location>
</feature>
<proteinExistence type="predicted"/>
<feature type="domain" description="Bromo" evidence="5">
    <location>
        <begin position="273"/>
        <end position="343"/>
    </location>
</feature>
<dbReference type="SUPFAM" id="SSF47370">
    <property type="entry name" value="Bromodomain"/>
    <property type="match status" value="1"/>
</dbReference>
<dbReference type="InterPro" id="IPR001487">
    <property type="entry name" value="Bromodomain"/>
</dbReference>
<feature type="compositionally biased region" description="Polar residues" evidence="4">
    <location>
        <begin position="364"/>
        <end position="380"/>
    </location>
</feature>
<feature type="compositionally biased region" description="Polar residues" evidence="4">
    <location>
        <begin position="110"/>
        <end position="121"/>
    </location>
</feature>
<evidence type="ECO:0000256" key="2">
    <source>
        <dbReference type="PROSITE-ProRule" id="PRU00035"/>
    </source>
</evidence>
<evidence type="ECO:0000256" key="4">
    <source>
        <dbReference type="SAM" id="MobiDB-lite"/>
    </source>
</evidence>
<organism evidence="6">
    <name type="scientific">Cucumis melo</name>
    <name type="common">Muskmelon</name>
    <dbReference type="NCBI Taxonomy" id="3656"/>
    <lineage>
        <taxon>Eukaryota</taxon>
        <taxon>Viridiplantae</taxon>
        <taxon>Streptophyta</taxon>
        <taxon>Embryophyta</taxon>
        <taxon>Tracheophyta</taxon>
        <taxon>Spermatophyta</taxon>
        <taxon>Magnoliopsida</taxon>
        <taxon>eudicotyledons</taxon>
        <taxon>Gunneridae</taxon>
        <taxon>Pentapetalae</taxon>
        <taxon>rosids</taxon>
        <taxon>fabids</taxon>
        <taxon>Cucurbitales</taxon>
        <taxon>Cucurbitaceae</taxon>
        <taxon>Benincaseae</taxon>
        <taxon>Cucumis</taxon>
    </lineage>
</organism>
<dbReference type="AlphaFoldDB" id="A0A9I9CF25"/>
<keyword evidence="3" id="KW-0175">Coiled coil</keyword>
<dbReference type="SMART" id="SM00297">
    <property type="entry name" value="BROMO"/>
    <property type="match status" value="1"/>
</dbReference>
<feature type="region of interest" description="Disordered" evidence="4">
    <location>
        <begin position="197"/>
        <end position="256"/>
    </location>
</feature>
<evidence type="ECO:0000256" key="1">
    <source>
        <dbReference type="ARBA" id="ARBA00023117"/>
    </source>
</evidence>
<dbReference type="PANTHER" id="PTHR37888">
    <property type="entry name" value="DNA-BINDING BROMODOMAIN-CONTAINING PROTEIN"/>
    <property type="match status" value="1"/>
</dbReference>
<reference evidence="6" key="1">
    <citation type="submission" date="2023-03" db="UniProtKB">
        <authorList>
            <consortium name="EnsemblPlants"/>
        </authorList>
    </citation>
    <scope>IDENTIFICATION</scope>
</reference>
<feature type="region of interest" description="Disordered" evidence="4">
    <location>
        <begin position="364"/>
        <end position="471"/>
    </location>
</feature>
<accession>A0A9I9CF25</accession>
<dbReference type="Gramene" id="MELO3C002565.2.1">
    <property type="protein sequence ID" value="MELO3C002565.2.1"/>
    <property type="gene ID" value="MELO3C002565.2"/>
</dbReference>
<protein>
    <recommendedName>
        <fullName evidence="5">Bromo domain-containing protein</fullName>
    </recommendedName>
</protein>
<evidence type="ECO:0000313" key="6">
    <source>
        <dbReference type="EnsemblPlants" id="MELO3C002565.2.1"/>
    </source>
</evidence>
<dbReference type="EnsemblPlants" id="MELO3C002565.2.1">
    <property type="protein sequence ID" value="MELO3C002565.2.1"/>
    <property type="gene ID" value="MELO3C002565.2"/>
</dbReference>
<feature type="compositionally biased region" description="Polar residues" evidence="4">
    <location>
        <begin position="225"/>
        <end position="240"/>
    </location>
</feature>
<feature type="coiled-coil region" evidence="3">
    <location>
        <begin position="79"/>
        <end position="106"/>
    </location>
</feature>
<sequence>MGAEALKRWDTWQELLLGGAIVRHGTGDWNLVATELRSRIARPYLCTPELQVCKAKYEDLKKRFVGCKAWYEELRQKRIMELRQALEHSEDSIGSLESKLEALKSRSGSDKSLVNGSTRSESWGAVQKPTNEQSASSFTQENRTTCSSIECQPAPLLTEETEIKPEPLQSLEWGKSLRIGKLGEVLYENQGGIIRKRSRGKRKRKDCNREVKEGSSGENNLSESANPSTVSQSKENSCCNSFEARESSDANEASRSSTMDGVDVLMALFNSVAEDKSASVFRRRLDSQRRSRYKKLIRQHLDIETIRSRVASHYITTKKELYRDLLLLANNALVFYSRNSREHQSAVSLRRLISSTFQKLMKSSSNMVAHNTPNQRTQTCDLIAKPRRSQPAKRNESQREANPGDVKTPNGNRRRRNNSSNPPSSLGLSKKETSTSTPKKAPGGIRKAVGGTSKSERSATGIRGRKRGRTK</sequence>
<evidence type="ECO:0000256" key="3">
    <source>
        <dbReference type="SAM" id="Coils"/>
    </source>
</evidence>
<name>A0A9I9CF25_CUCME</name>
<dbReference type="Gene3D" id="1.20.920.10">
    <property type="entry name" value="Bromodomain-like"/>
    <property type="match status" value="1"/>
</dbReference>
<feature type="compositionally biased region" description="Low complexity" evidence="4">
    <location>
        <begin position="418"/>
        <end position="440"/>
    </location>
</feature>
<feature type="compositionally biased region" description="Polar residues" evidence="4">
    <location>
        <begin position="128"/>
        <end position="146"/>
    </location>
</feature>
<dbReference type="PANTHER" id="PTHR37888:SF4">
    <property type="entry name" value="OS07G0565300 PROTEIN"/>
    <property type="match status" value="1"/>
</dbReference>
<feature type="compositionally biased region" description="Basic residues" evidence="4">
    <location>
        <begin position="197"/>
        <end position="206"/>
    </location>
</feature>
<evidence type="ECO:0000259" key="5">
    <source>
        <dbReference type="PROSITE" id="PS50014"/>
    </source>
</evidence>
<keyword evidence="1 2" id="KW-0103">Bromodomain</keyword>
<dbReference type="Pfam" id="PF00439">
    <property type="entry name" value="Bromodomain"/>
    <property type="match status" value="1"/>
</dbReference>
<dbReference type="PROSITE" id="PS50014">
    <property type="entry name" value="BROMODOMAIN_2"/>
    <property type="match status" value="1"/>
</dbReference>